<feature type="non-terminal residue" evidence="1">
    <location>
        <position position="1"/>
    </location>
</feature>
<dbReference type="Proteomes" id="UP001432322">
    <property type="component" value="Unassembled WGS sequence"/>
</dbReference>
<proteinExistence type="predicted"/>
<sequence length="177" mass="19584">GVDADEFSVEDGSLPLDLDAEYVRVSHESVVLDLEGNRVLGLSPPSHGGDQSLKEVLDHEDGHDVVNRPLVFGDVDDTGNDEDSSIQLNEASMRHGTLFEYCKGEGNDKSGECMTTLDLRSIVRSPDEQLFMQLYSLFISTHEAKWMLLREIDMAIEEMQNTAEALVLSINGVNKKS</sequence>
<accession>A0AAV5W0N1</accession>
<name>A0AAV5W0N1_9BILA</name>
<organism evidence="1 2">
    <name type="scientific">Pristionchus fissidentatus</name>
    <dbReference type="NCBI Taxonomy" id="1538716"/>
    <lineage>
        <taxon>Eukaryota</taxon>
        <taxon>Metazoa</taxon>
        <taxon>Ecdysozoa</taxon>
        <taxon>Nematoda</taxon>
        <taxon>Chromadorea</taxon>
        <taxon>Rhabditida</taxon>
        <taxon>Rhabditina</taxon>
        <taxon>Diplogasteromorpha</taxon>
        <taxon>Diplogasteroidea</taxon>
        <taxon>Neodiplogasteridae</taxon>
        <taxon>Pristionchus</taxon>
    </lineage>
</organism>
<protein>
    <submittedName>
        <fullName evidence="1">Uncharacterized protein</fullName>
    </submittedName>
</protein>
<evidence type="ECO:0000313" key="1">
    <source>
        <dbReference type="EMBL" id="GMT24321.1"/>
    </source>
</evidence>
<feature type="non-terminal residue" evidence="1">
    <location>
        <position position="177"/>
    </location>
</feature>
<evidence type="ECO:0000313" key="2">
    <source>
        <dbReference type="Proteomes" id="UP001432322"/>
    </source>
</evidence>
<gene>
    <name evidence="1" type="ORF">PFISCL1PPCAC_15618</name>
</gene>
<dbReference type="AlphaFoldDB" id="A0AAV5W0N1"/>
<reference evidence="1" key="1">
    <citation type="submission" date="2023-10" db="EMBL/GenBank/DDBJ databases">
        <title>Genome assembly of Pristionchus species.</title>
        <authorList>
            <person name="Yoshida K."/>
            <person name="Sommer R.J."/>
        </authorList>
    </citation>
    <scope>NUCLEOTIDE SEQUENCE</scope>
    <source>
        <strain evidence="1">RS5133</strain>
    </source>
</reference>
<keyword evidence="2" id="KW-1185">Reference proteome</keyword>
<comment type="caution">
    <text evidence="1">The sequence shown here is derived from an EMBL/GenBank/DDBJ whole genome shotgun (WGS) entry which is preliminary data.</text>
</comment>
<dbReference type="EMBL" id="BTSY01000004">
    <property type="protein sequence ID" value="GMT24321.1"/>
    <property type="molecule type" value="Genomic_DNA"/>
</dbReference>